<keyword evidence="1" id="KW-0812">Transmembrane</keyword>
<name>A0ABQ9FG41_TEGGR</name>
<evidence type="ECO:0000313" key="3">
    <source>
        <dbReference type="Proteomes" id="UP001217089"/>
    </source>
</evidence>
<evidence type="ECO:0000256" key="1">
    <source>
        <dbReference type="SAM" id="Phobius"/>
    </source>
</evidence>
<comment type="caution">
    <text evidence="2">The sequence shown here is derived from an EMBL/GenBank/DDBJ whole genome shotgun (WGS) entry which is preliminary data.</text>
</comment>
<keyword evidence="1" id="KW-0472">Membrane</keyword>
<reference evidence="2 3" key="1">
    <citation type="submission" date="2022-12" db="EMBL/GenBank/DDBJ databases">
        <title>Chromosome-level genome of Tegillarca granosa.</title>
        <authorList>
            <person name="Kim J."/>
        </authorList>
    </citation>
    <scope>NUCLEOTIDE SEQUENCE [LARGE SCALE GENOMIC DNA]</scope>
    <source>
        <strain evidence="2">Teg-2019</strain>
        <tissue evidence="2">Adductor muscle</tissue>
    </source>
</reference>
<sequence length="70" mass="8490">MKTNCVMCNDRLFFLSYFFFILSCFLLLFKSIFVSCFGYCIPLFICCCFLKIYHFHLHVYFVVVVFFPCF</sequence>
<proteinExistence type="predicted"/>
<keyword evidence="3" id="KW-1185">Reference proteome</keyword>
<dbReference type="EMBL" id="JARBDR010000337">
    <property type="protein sequence ID" value="KAJ8315482.1"/>
    <property type="molecule type" value="Genomic_DNA"/>
</dbReference>
<accession>A0ABQ9FG41</accession>
<keyword evidence="1" id="KW-1133">Transmembrane helix</keyword>
<dbReference type="PROSITE" id="PS51257">
    <property type="entry name" value="PROKAR_LIPOPROTEIN"/>
    <property type="match status" value="1"/>
</dbReference>
<dbReference type="Proteomes" id="UP001217089">
    <property type="component" value="Unassembled WGS sequence"/>
</dbReference>
<feature type="transmembrane region" description="Helical" evidence="1">
    <location>
        <begin position="41"/>
        <end position="67"/>
    </location>
</feature>
<gene>
    <name evidence="2" type="ORF">KUTeg_007632</name>
</gene>
<protein>
    <submittedName>
        <fullName evidence="2">Uncharacterized protein</fullName>
    </submittedName>
</protein>
<organism evidence="2 3">
    <name type="scientific">Tegillarca granosa</name>
    <name type="common">Malaysian cockle</name>
    <name type="synonym">Anadara granosa</name>
    <dbReference type="NCBI Taxonomy" id="220873"/>
    <lineage>
        <taxon>Eukaryota</taxon>
        <taxon>Metazoa</taxon>
        <taxon>Spiralia</taxon>
        <taxon>Lophotrochozoa</taxon>
        <taxon>Mollusca</taxon>
        <taxon>Bivalvia</taxon>
        <taxon>Autobranchia</taxon>
        <taxon>Pteriomorphia</taxon>
        <taxon>Arcoida</taxon>
        <taxon>Arcoidea</taxon>
        <taxon>Arcidae</taxon>
        <taxon>Tegillarca</taxon>
    </lineage>
</organism>
<feature type="transmembrane region" description="Helical" evidence="1">
    <location>
        <begin position="12"/>
        <end position="29"/>
    </location>
</feature>
<evidence type="ECO:0000313" key="2">
    <source>
        <dbReference type="EMBL" id="KAJ8315482.1"/>
    </source>
</evidence>